<dbReference type="EMBL" id="QREL01000001">
    <property type="protein sequence ID" value="REE28842.1"/>
    <property type="molecule type" value="Genomic_DNA"/>
</dbReference>
<dbReference type="Pfam" id="PF09823">
    <property type="entry name" value="DUF2357"/>
    <property type="match status" value="1"/>
</dbReference>
<comment type="caution">
    <text evidence="2">The sequence shown here is derived from an EMBL/GenBank/DDBJ whole genome shotgun (WGS) entry which is preliminary data.</text>
</comment>
<dbReference type="RefSeq" id="WP_115892330.1">
    <property type="nucleotide sequence ID" value="NZ_QREL01000001.1"/>
</dbReference>
<evidence type="ECO:0000313" key="2">
    <source>
        <dbReference type="EMBL" id="REE28842.1"/>
    </source>
</evidence>
<evidence type="ECO:0000259" key="1">
    <source>
        <dbReference type="Pfam" id="PF09823"/>
    </source>
</evidence>
<name>A0A371NEB6_9EURY</name>
<feature type="domain" description="DUF2357" evidence="1">
    <location>
        <begin position="109"/>
        <end position="343"/>
    </location>
</feature>
<evidence type="ECO:0000313" key="3">
    <source>
        <dbReference type="Proteomes" id="UP000256864"/>
    </source>
</evidence>
<accession>A0A371NEB6</accession>
<reference evidence="2 3" key="1">
    <citation type="submission" date="2018-07" db="EMBL/GenBank/DDBJ databases">
        <title>Genomic Encyclopedia of Type Strains, Phase IV (KMG-IV): sequencing the most valuable type-strain genomes for metagenomic binning, comparative biology and taxonomic classification.</title>
        <authorList>
            <person name="Goeker M."/>
        </authorList>
    </citation>
    <scope>NUCLEOTIDE SEQUENCE [LARGE SCALE GENOMIC DNA]</scope>
    <source>
        <strain evidence="2 3">DSM 7466</strain>
    </source>
</reference>
<proteinExistence type="predicted"/>
<dbReference type="InterPro" id="IPR007505">
    <property type="entry name" value="PDDEXK_7"/>
</dbReference>
<dbReference type="Proteomes" id="UP000256864">
    <property type="component" value="Unassembled WGS sequence"/>
</dbReference>
<dbReference type="InterPro" id="IPR018633">
    <property type="entry name" value="DUF2357"/>
</dbReference>
<organism evidence="2 3">
    <name type="scientific">Methanothermobacter defluvii</name>
    <dbReference type="NCBI Taxonomy" id="49339"/>
    <lineage>
        <taxon>Archaea</taxon>
        <taxon>Methanobacteriati</taxon>
        <taxon>Methanobacteriota</taxon>
        <taxon>Methanomada group</taxon>
        <taxon>Methanobacteria</taxon>
        <taxon>Methanobacteriales</taxon>
        <taxon>Methanobacteriaceae</taxon>
        <taxon>Methanothermobacter</taxon>
    </lineage>
</organism>
<keyword evidence="3" id="KW-1185">Reference proteome</keyword>
<gene>
    <name evidence="2" type="ORF">C7452_0867</name>
</gene>
<sequence>MDQEIIIEFNAGRLRINGGPAPMEVPIRTVDVSGYPVRLINVPMVDRPGLKPIEHCPYYDNLSEIMLLEETEYQVLFEVEGSLEDVEVLPHVDELFRRIRFKFRDRVAGILNFRSYAGKSFLDIETPEGHESIPIEVRSKKINYHEQYPAMLADLSDEISSLILEADSSIFQTFTPSGEDDRTLYEDFLLLEYLFRPENLPAAAEHINHSFYSGLKREVQFVPAGLASVVDPSGLVDVVSDPASVDAEGNIGNLPQLNLRETPDTPENRFYRYFLESLEDRILSLRESAPEGYIRDSLEGFLGEVNLLLSAGWLMDVGELQVLPLNSQVLQKREGYRDILRYFFMLDLALRFTWEELEESIRGFERRLSELYEYWCYFRILRILEDITGQRVDPGDIFIRDGWKVRLKTGNSILRFRMDDTEIALSYNGRFTGNTRCRSYSLPFKPDYSILVAVDECTFFIHLDAKYRSTVRPDDLYESIDMRDSEEELERRFRDGDVYKMHSYKDAILRSVGAYILYPGDKEIIFQEDNSEVPSVGAFPLNPGENINEEKRLRDFIETVILNIKNLI</sequence>
<dbReference type="AlphaFoldDB" id="A0A371NEB6"/>
<dbReference type="Pfam" id="PF04411">
    <property type="entry name" value="PDDEXK_7"/>
    <property type="match status" value="1"/>
</dbReference>
<protein>
    <recommendedName>
        <fullName evidence="1">DUF2357 domain-containing protein</fullName>
    </recommendedName>
</protein>